<comment type="caution">
    <text evidence="2">The sequence shown here is derived from an EMBL/GenBank/DDBJ whole genome shotgun (WGS) entry which is preliminary data.</text>
</comment>
<dbReference type="EMBL" id="BAAAEM010000003">
    <property type="protein sequence ID" value="GAA0483196.1"/>
    <property type="molecule type" value="Genomic_DNA"/>
</dbReference>
<name>A0ABN1ASW1_9SPHN</name>
<dbReference type="Proteomes" id="UP001500713">
    <property type="component" value="Unassembled WGS sequence"/>
</dbReference>
<protein>
    <submittedName>
        <fullName evidence="2">Uncharacterized protein</fullName>
    </submittedName>
</protein>
<organism evidence="2 3">
    <name type="scientific">Parasphingorhabdus litoris</name>
    <dbReference type="NCBI Taxonomy" id="394733"/>
    <lineage>
        <taxon>Bacteria</taxon>
        <taxon>Pseudomonadati</taxon>
        <taxon>Pseudomonadota</taxon>
        <taxon>Alphaproteobacteria</taxon>
        <taxon>Sphingomonadales</taxon>
        <taxon>Sphingomonadaceae</taxon>
        <taxon>Parasphingorhabdus</taxon>
    </lineage>
</organism>
<reference evidence="2 3" key="1">
    <citation type="journal article" date="2019" name="Int. J. Syst. Evol. Microbiol.">
        <title>The Global Catalogue of Microorganisms (GCM) 10K type strain sequencing project: providing services to taxonomists for standard genome sequencing and annotation.</title>
        <authorList>
            <consortium name="The Broad Institute Genomics Platform"/>
            <consortium name="The Broad Institute Genome Sequencing Center for Infectious Disease"/>
            <person name="Wu L."/>
            <person name="Ma J."/>
        </authorList>
    </citation>
    <scope>NUCLEOTIDE SEQUENCE [LARGE SCALE GENOMIC DNA]</scope>
    <source>
        <strain evidence="2 3">JCM 14162</strain>
    </source>
</reference>
<evidence type="ECO:0000313" key="3">
    <source>
        <dbReference type="Proteomes" id="UP001500713"/>
    </source>
</evidence>
<evidence type="ECO:0000256" key="1">
    <source>
        <dbReference type="SAM" id="MobiDB-lite"/>
    </source>
</evidence>
<keyword evidence="3" id="KW-1185">Reference proteome</keyword>
<feature type="region of interest" description="Disordered" evidence="1">
    <location>
        <begin position="39"/>
        <end position="60"/>
    </location>
</feature>
<gene>
    <name evidence="2" type="ORF">GCM10009096_26980</name>
</gene>
<sequence>MLVFRDLEAILAAGSSGPNGRSREYERAKATSIPVIISSGQKGRRKARHAAPGDGISNAV</sequence>
<evidence type="ECO:0000313" key="2">
    <source>
        <dbReference type="EMBL" id="GAA0483196.1"/>
    </source>
</evidence>
<accession>A0ABN1ASW1</accession>
<proteinExistence type="predicted"/>